<feature type="region of interest" description="Disordered" evidence="5">
    <location>
        <begin position="487"/>
        <end position="516"/>
    </location>
</feature>
<reference evidence="7" key="2">
    <citation type="submission" date="2023-05" db="EMBL/GenBank/DDBJ databases">
        <authorList>
            <consortium name="Lawrence Berkeley National Laboratory"/>
            <person name="Steindorff A."/>
            <person name="Hensen N."/>
            <person name="Bonometti L."/>
            <person name="Westerberg I."/>
            <person name="Brannstrom I.O."/>
            <person name="Guillou S."/>
            <person name="Cros-Aarteil S."/>
            <person name="Calhoun S."/>
            <person name="Haridas S."/>
            <person name="Kuo A."/>
            <person name="Mondo S."/>
            <person name="Pangilinan J."/>
            <person name="Riley R."/>
            <person name="Labutti K."/>
            <person name="Andreopoulos B."/>
            <person name="Lipzen A."/>
            <person name="Chen C."/>
            <person name="Yanf M."/>
            <person name="Daum C."/>
            <person name="Ng V."/>
            <person name="Clum A."/>
            <person name="Ohm R."/>
            <person name="Martin F."/>
            <person name="Silar P."/>
            <person name="Natvig D."/>
            <person name="Lalanne C."/>
            <person name="Gautier V."/>
            <person name="Ament-Velasquez S.L."/>
            <person name="Kruys A."/>
            <person name="Hutchinson M.I."/>
            <person name="Powell A.J."/>
            <person name="Barry K."/>
            <person name="Miller A.N."/>
            <person name="Grigoriev I.V."/>
            <person name="Debuchy R."/>
            <person name="Gladieux P."/>
            <person name="Thoren M.H."/>
            <person name="Johannesson H."/>
        </authorList>
    </citation>
    <scope>NUCLEOTIDE SEQUENCE</scope>
    <source>
        <strain evidence="7">PSN243</strain>
    </source>
</reference>
<dbReference type="InterPro" id="IPR050829">
    <property type="entry name" value="CorA_MIT"/>
</dbReference>
<dbReference type="EMBL" id="MU865925">
    <property type="protein sequence ID" value="KAK4452211.1"/>
    <property type="molecule type" value="Genomic_DNA"/>
</dbReference>
<gene>
    <name evidence="7" type="ORF">QBC34DRAFT_399454</name>
</gene>
<evidence type="ECO:0000256" key="2">
    <source>
        <dbReference type="ARBA" id="ARBA00022692"/>
    </source>
</evidence>
<evidence type="ECO:0000313" key="8">
    <source>
        <dbReference type="Proteomes" id="UP001321760"/>
    </source>
</evidence>
<reference evidence="7" key="1">
    <citation type="journal article" date="2023" name="Mol. Phylogenet. Evol.">
        <title>Genome-scale phylogeny and comparative genomics of the fungal order Sordariales.</title>
        <authorList>
            <person name="Hensen N."/>
            <person name="Bonometti L."/>
            <person name="Westerberg I."/>
            <person name="Brannstrom I.O."/>
            <person name="Guillou S."/>
            <person name="Cros-Aarteil S."/>
            <person name="Calhoun S."/>
            <person name="Haridas S."/>
            <person name="Kuo A."/>
            <person name="Mondo S."/>
            <person name="Pangilinan J."/>
            <person name="Riley R."/>
            <person name="LaButti K."/>
            <person name="Andreopoulos B."/>
            <person name="Lipzen A."/>
            <person name="Chen C."/>
            <person name="Yan M."/>
            <person name="Daum C."/>
            <person name="Ng V."/>
            <person name="Clum A."/>
            <person name="Steindorff A."/>
            <person name="Ohm R.A."/>
            <person name="Martin F."/>
            <person name="Silar P."/>
            <person name="Natvig D.O."/>
            <person name="Lalanne C."/>
            <person name="Gautier V."/>
            <person name="Ament-Velasquez S.L."/>
            <person name="Kruys A."/>
            <person name="Hutchinson M.I."/>
            <person name="Powell A.J."/>
            <person name="Barry K."/>
            <person name="Miller A.N."/>
            <person name="Grigoriev I.V."/>
            <person name="Debuchy R."/>
            <person name="Gladieux P."/>
            <person name="Hiltunen Thoren M."/>
            <person name="Johannesson H."/>
        </authorList>
    </citation>
    <scope>NUCLEOTIDE SEQUENCE</scope>
    <source>
        <strain evidence="7">PSN243</strain>
    </source>
</reference>
<feature type="region of interest" description="Disordered" evidence="5">
    <location>
        <begin position="1031"/>
        <end position="1060"/>
    </location>
</feature>
<sequence>MRRECSPIAQPSPVVHAVIRAYERYFDAKSFDPARLERHHRDRAHVRVALEEAELGSFFQRPIPCELCRRAFTLQPWDFLYSNATVGDARDLNAYLRIRRDKRDSFLVELEKQSSPRAEALRIKIGELDGDRERFATYGPKQRLLLSLEGWREKWTSGLPEQGGKWRGGPASFWAKKSPDPAKEGEVSQPADPITAAAPVDSTSPQLRRGLDAKPSSAAGPTKREGSGFNEHFKVGIMRFARKVPDGPFIGTNCNSLLSTKLKHEFPDQRIPIEDLLSADEKKRRGNPLMMQCDEDTLRYFHFPANNMAWIEEAMALYYDEPWRVHDDKRSAESMHRYEKLLRREFWRGQVHGESQGPVHSRHMRPRCSVIPRSPATKSEDESQPFGKDVALFLPYLHWEHHALQKRIQREIDDANDEKNLQNLGHFEQKRKRAERRRARVFSFEDLGESSGPRGTPLSGHSIQGKRGEGLAEVAAEHLRDWIVHGSSDESNSESEPREGRHDTAPKTKKRKRKEKSRSSILANLLWTVAQIAMEMEFVKRFVPDIRMLREFVHYNPPLHVRRTLDQFYFHTLEDTRARDCDQVVHRGTRTALDGTTRIIMVDQLWLWILDDNTIITAFPRRWGRNKLDDSGVYKSIRVRLRAAKNDGIKSIHHLALIIVDQCSRVFFDRTKSRDNRPEMLDLFGSAIGNMTEETCVSYHHFWRHMTSIGSDCITEAIAERWQRFLEINLEGRLLQESRDICEELMILLRVYGQQITVIKEFRRHLATLKEEETRAEWLAAEKAQRESSGPEVTDVNAVSEQAMIGFEVIQKLDRLLSWHLDTSMSPFSDIDTAKAGKGAPGATTIPTHEADMVLELVESRRLELQELEETASRTCKQLEGLLSLKQQETSILEAKVSKIRADENIKQGRSIIAFTVVTIFFLPLGFLAAFFGMNNSVSTENNWMTLNDQVNYMFGISAIVVFLAISLAFSETARTILSIFLLPLTLAAEQLGLIAFWRTHIVDPLLGVITSGNKRRRDIIKKRQRILDNSVAGRESRSEQSGAGDGVNGKSNGVNIPLARTPRARTLPTSLIGTLDGGGPSWLVLRTTRKQLRSRASDPVSERV</sequence>
<evidence type="ECO:0000256" key="1">
    <source>
        <dbReference type="ARBA" id="ARBA00004141"/>
    </source>
</evidence>
<evidence type="ECO:0008006" key="9">
    <source>
        <dbReference type="Google" id="ProtNLM"/>
    </source>
</evidence>
<dbReference type="Proteomes" id="UP001321760">
    <property type="component" value="Unassembled WGS sequence"/>
</dbReference>
<comment type="subcellular location">
    <subcellularLocation>
        <location evidence="1">Membrane</location>
        <topology evidence="1">Multi-pass membrane protein</topology>
    </subcellularLocation>
</comment>
<dbReference type="InterPro" id="IPR002523">
    <property type="entry name" value="MgTranspt_CorA/ZnTranspt_ZntB"/>
</dbReference>
<feature type="transmembrane region" description="Helical" evidence="6">
    <location>
        <begin position="977"/>
        <end position="998"/>
    </location>
</feature>
<evidence type="ECO:0000256" key="6">
    <source>
        <dbReference type="SAM" id="Phobius"/>
    </source>
</evidence>
<dbReference type="SUPFAM" id="SSF144083">
    <property type="entry name" value="Magnesium transport protein CorA, transmembrane region"/>
    <property type="match status" value="1"/>
</dbReference>
<dbReference type="GO" id="GO:0016020">
    <property type="term" value="C:membrane"/>
    <property type="evidence" value="ECO:0007669"/>
    <property type="project" value="UniProtKB-SubCell"/>
</dbReference>
<feature type="region of interest" description="Disordered" evidence="5">
    <location>
        <begin position="444"/>
        <end position="469"/>
    </location>
</feature>
<dbReference type="InterPro" id="IPR045863">
    <property type="entry name" value="CorA_TM1_TM2"/>
</dbReference>
<protein>
    <recommendedName>
        <fullName evidence="9">Ankyrin repeat protein</fullName>
    </recommendedName>
</protein>
<dbReference type="PANTHER" id="PTHR47685">
    <property type="entry name" value="MAGNESIUM TRANSPORT PROTEIN CORA"/>
    <property type="match status" value="1"/>
</dbReference>
<evidence type="ECO:0000256" key="3">
    <source>
        <dbReference type="ARBA" id="ARBA00022989"/>
    </source>
</evidence>
<feature type="compositionally biased region" description="Basic residues" evidence="5">
    <location>
        <begin position="507"/>
        <end position="516"/>
    </location>
</feature>
<organism evidence="7 8">
    <name type="scientific">Podospora aff. communis PSN243</name>
    <dbReference type="NCBI Taxonomy" id="3040156"/>
    <lineage>
        <taxon>Eukaryota</taxon>
        <taxon>Fungi</taxon>
        <taxon>Dikarya</taxon>
        <taxon>Ascomycota</taxon>
        <taxon>Pezizomycotina</taxon>
        <taxon>Sordariomycetes</taxon>
        <taxon>Sordariomycetidae</taxon>
        <taxon>Sordariales</taxon>
        <taxon>Podosporaceae</taxon>
        <taxon>Podospora</taxon>
    </lineage>
</organism>
<dbReference type="Gene3D" id="1.20.58.340">
    <property type="entry name" value="Magnesium transport protein CorA, transmembrane region"/>
    <property type="match status" value="1"/>
</dbReference>
<keyword evidence="8" id="KW-1185">Reference proteome</keyword>
<dbReference type="Pfam" id="PF01544">
    <property type="entry name" value="CorA"/>
    <property type="match status" value="1"/>
</dbReference>
<feature type="compositionally biased region" description="Basic and acidic residues" evidence="5">
    <location>
        <begin position="177"/>
        <end position="186"/>
    </location>
</feature>
<keyword evidence="4 6" id="KW-0472">Membrane</keyword>
<proteinExistence type="predicted"/>
<dbReference type="PANTHER" id="PTHR47685:SF1">
    <property type="entry name" value="MAGNESIUM TRANSPORT PROTEIN CORA"/>
    <property type="match status" value="1"/>
</dbReference>
<feature type="transmembrane region" description="Helical" evidence="6">
    <location>
        <begin position="911"/>
        <end position="933"/>
    </location>
</feature>
<evidence type="ECO:0000256" key="5">
    <source>
        <dbReference type="SAM" id="MobiDB-lite"/>
    </source>
</evidence>
<name>A0AAV9H013_9PEZI</name>
<keyword evidence="3 6" id="KW-1133">Transmembrane helix</keyword>
<feature type="transmembrane region" description="Helical" evidence="6">
    <location>
        <begin position="953"/>
        <end position="970"/>
    </location>
</feature>
<comment type="caution">
    <text evidence="7">The sequence shown here is derived from an EMBL/GenBank/DDBJ whole genome shotgun (WGS) entry which is preliminary data.</text>
</comment>
<dbReference type="AlphaFoldDB" id="A0AAV9H013"/>
<accession>A0AAV9H013</accession>
<evidence type="ECO:0000313" key="7">
    <source>
        <dbReference type="EMBL" id="KAK4452211.1"/>
    </source>
</evidence>
<keyword evidence="2 6" id="KW-0812">Transmembrane</keyword>
<feature type="compositionally biased region" description="Basic and acidic residues" evidence="5">
    <location>
        <begin position="495"/>
        <end position="506"/>
    </location>
</feature>
<feature type="region of interest" description="Disordered" evidence="5">
    <location>
        <begin position="159"/>
        <end position="228"/>
    </location>
</feature>
<dbReference type="GO" id="GO:0046873">
    <property type="term" value="F:metal ion transmembrane transporter activity"/>
    <property type="evidence" value="ECO:0007669"/>
    <property type="project" value="InterPro"/>
</dbReference>
<evidence type="ECO:0000256" key="4">
    <source>
        <dbReference type="ARBA" id="ARBA00023136"/>
    </source>
</evidence>